<reference evidence="2" key="2">
    <citation type="submission" date="2017-02" db="EMBL/GenBank/DDBJ databases">
        <title>Sunflower complete genome.</title>
        <authorList>
            <person name="Langlade N."/>
            <person name="Munos S."/>
        </authorList>
    </citation>
    <scope>NUCLEOTIDE SEQUENCE [LARGE SCALE GENOMIC DNA]</scope>
    <source>
        <tissue evidence="2">Leaves</tissue>
    </source>
</reference>
<name>A0A251V4H2_HELAN</name>
<evidence type="ECO:0000313" key="2">
    <source>
        <dbReference type="EMBL" id="OTG30505.1"/>
    </source>
</evidence>
<gene>
    <name evidence="2" type="ORF">HannXRQ_Chr03g0065291</name>
    <name evidence="1" type="ORF">HanXRQr2_Chr03g0092921</name>
</gene>
<sequence length="51" mass="6264">MYVHICRYMCGHCIFLHIEYKFDVILYRDRGMKASYCFYKGERNESILFLS</sequence>
<dbReference type="EMBL" id="MNCJ02000318">
    <property type="protein sequence ID" value="KAF5812984.1"/>
    <property type="molecule type" value="Genomic_DNA"/>
</dbReference>
<proteinExistence type="predicted"/>
<dbReference type="AlphaFoldDB" id="A0A251V4H2"/>
<dbReference type="EMBL" id="CM007892">
    <property type="protein sequence ID" value="OTG30505.1"/>
    <property type="molecule type" value="Genomic_DNA"/>
</dbReference>
<dbReference type="Proteomes" id="UP000215914">
    <property type="component" value="Chromosome 3"/>
</dbReference>
<evidence type="ECO:0000313" key="3">
    <source>
        <dbReference type="Proteomes" id="UP000215914"/>
    </source>
</evidence>
<organism evidence="2 3">
    <name type="scientific">Helianthus annuus</name>
    <name type="common">Common sunflower</name>
    <dbReference type="NCBI Taxonomy" id="4232"/>
    <lineage>
        <taxon>Eukaryota</taxon>
        <taxon>Viridiplantae</taxon>
        <taxon>Streptophyta</taxon>
        <taxon>Embryophyta</taxon>
        <taxon>Tracheophyta</taxon>
        <taxon>Spermatophyta</taxon>
        <taxon>Magnoliopsida</taxon>
        <taxon>eudicotyledons</taxon>
        <taxon>Gunneridae</taxon>
        <taxon>Pentapetalae</taxon>
        <taxon>asterids</taxon>
        <taxon>campanulids</taxon>
        <taxon>Asterales</taxon>
        <taxon>Asteraceae</taxon>
        <taxon>Asteroideae</taxon>
        <taxon>Heliantheae alliance</taxon>
        <taxon>Heliantheae</taxon>
        <taxon>Helianthus</taxon>
    </lineage>
</organism>
<dbReference type="Gramene" id="mRNA:HanXRQr2_Chr03g0092921">
    <property type="protein sequence ID" value="CDS:HanXRQr2_Chr03g0092921.1"/>
    <property type="gene ID" value="HanXRQr2_Chr03g0092921"/>
</dbReference>
<accession>A0A251V4H2</accession>
<reference evidence="1 3" key="1">
    <citation type="journal article" date="2017" name="Nature">
        <title>The sunflower genome provides insights into oil metabolism, flowering and Asterid evolution.</title>
        <authorList>
            <person name="Badouin H."/>
            <person name="Gouzy J."/>
            <person name="Grassa C.J."/>
            <person name="Murat F."/>
            <person name="Staton S.E."/>
            <person name="Cottret L."/>
            <person name="Lelandais-Briere C."/>
            <person name="Owens G.L."/>
            <person name="Carrere S."/>
            <person name="Mayjonade B."/>
            <person name="Legrand L."/>
            <person name="Gill N."/>
            <person name="Kane N.C."/>
            <person name="Bowers J.E."/>
            <person name="Hubner S."/>
            <person name="Bellec A."/>
            <person name="Berard A."/>
            <person name="Berges H."/>
            <person name="Blanchet N."/>
            <person name="Boniface M.C."/>
            <person name="Brunel D."/>
            <person name="Catrice O."/>
            <person name="Chaidir N."/>
            <person name="Claudel C."/>
            <person name="Donnadieu C."/>
            <person name="Faraut T."/>
            <person name="Fievet G."/>
            <person name="Helmstetter N."/>
            <person name="King M."/>
            <person name="Knapp S.J."/>
            <person name="Lai Z."/>
            <person name="Le Paslier M.C."/>
            <person name="Lippi Y."/>
            <person name="Lorenzon L."/>
            <person name="Mandel J.R."/>
            <person name="Marage G."/>
            <person name="Marchand G."/>
            <person name="Marquand E."/>
            <person name="Bret-Mestries E."/>
            <person name="Morien E."/>
            <person name="Nambeesan S."/>
            <person name="Nguyen T."/>
            <person name="Pegot-Espagnet P."/>
            <person name="Pouilly N."/>
            <person name="Raftis F."/>
            <person name="Sallet E."/>
            <person name="Schiex T."/>
            <person name="Thomas J."/>
            <person name="Vandecasteele C."/>
            <person name="Vares D."/>
            <person name="Vear F."/>
            <person name="Vautrin S."/>
            <person name="Crespi M."/>
            <person name="Mangin B."/>
            <person name="Burke J.M."/>
            <person name="Salse J."/>
            <person name="Munos S."/>
            <person name="Vincourt P."/>
            <person name="Rieseberg L.H."/>
            <person name="Langlade N.B."/>
        </authorList>
    </citation>
    <scope>NUCLEOTIDE SEQUENCE [LARGE SCALE GENOMIC DNA]</scope>
    <source>
        <strain evidence="3">cv. SF193</strain>
        <tissue evidence="1">Leaves</tissue>
    </source>
</reference>
<protein>
    <submittedName>
        <fullName evidence="2">Uncharacterized protein</fullName>
    </submittedName>
</protein>
<reference evidence="1" key="3">
    <citation type="submission" date="2020-06" db="EMBL/GenBank/DDBJ databases">
        <title>Helianthus annuus Genome sequencing and assembly Release 2.</title>
        <authorList>
            <person name="Gouzy J."/>
            <person name="Langlade N."/>
            <person name="Munos S."/>
        </authorList>
    </citation>
    <scope>NUCLEOTIDE SEQUENCE</scope>
    <source>
        <tissue evidence="1">Leaves</tissue>
    </source>
</reference>
<keyword evidence="3" id="KW-1185">Reference proteome</keyword>
<evidence type="ECO:0000313" key="1">
    <source>
        <dbReference type="EMBL" id="KAF5812984.1"/>
    </source>
</evidence>
<dbReference type="InParanoid" id="A0A251V4H2"/>